<proteinExistence type="predicted"/>
<evidence type="ECO:0000313" key="2">
    <source>
        <dbReference type="EMBL" id="AEG17270.1"/>
    </source>
</evidence>
<keyword evidence="3" id="KW-1185">Reference proteome</keyword>
<feature type="transmembrane region" description="Helical" evidence="1">
    <location>
        <begin position="153"/>
        <end position="173"/>
    </location>
</feature>
<keyword evidence="1" id="KW-0812">Transmembrane</keyword>
<feature type="transmembrane region" description="Helical" evidence="1">
    <location>
        <begin position="336"/>
        <end position="356"/>
    </location>
</feature>
<dbReference type="Proteomes" id="UP000009231">
    <property type="component" value="Chromosome"/>
</dbReference>
<protein>
    <recommendedName>
        <fullName evidence="4">Oligosaccharide repeat unit polymerase</fullName>
    </recommendedName>
</protein>
<dbReference type="HOGENOM" id="CLU_772958_0_0_2"/>
<keyword evidence="1" id="KW-1133">Transmembrane helix</keyword>
<evidence type="ECO:0008006" key="4">
    <source>
        <dbReference type="Google" id="ProtNLM"/>
    </source>
</evidence>
<organism evidence="2 3">
    <name type="scientific">Methanobacterium paludis (strain DSM 25820 / JCM 18151 / SWAN1)</name>
    <dbReference type="NCBI Taxonomy" id="868131"/>
    <lineage>
        <taxon>Archaea</taxon>
        <taxon>Methanobacteriati</taxon>
        <taxon>Methanobacteriota</taxon>
        <taxon>Methanomada group</taxon>
        <taxon>Methanobacteria</taxon>
        <taxon>Methanobacteriales</taxon>
        <taxon>Methanobacteriaceae</taxon>
        <taxon>Methanobacterium</taxon>
    </lineage>
</organism>
<feature type="transmembrane region" description="Helical" evidence="1">
    <location>
        <begin position="6"/>
        <end position="29"/>
    </location>
</feature>
<dbReference type="KEGG" id="mew:MSWAN_0224"/>
<dbReference type="eggNOG" id="arCOG04854">
    <property type="taxonomic scope" value="Archaea"/>
</dbReference>
<feature type="transmembrane region" description="Helical" evidence="1">
    <location>
        <begin position="72"/>
        <end position="90"/>
    </location>
</feature>
<dbReference type="GeneID" id="10667702"/>
<dbReference type="RefSeq" id="WP_013824772.1">
    <property type="nucleotide sequence ID" value="NC_015574.1"/>
</dbReference>
<evidence type="ECO:0000313" key="3">
    <source>
        <dbReference type="Proteomes" id="UP000009231"/>
    </source>
</evidence>
<reference evidence="2 3" key="1">
    <citation type="journal article" date="2014" name="Int. J. Syst. Evol. Microbiol.">
        <title>Methanobacterium paludis sp. nov. and a novel strain of Methanobacterium lacus isolated from northern peatlands.</title>
        <authorList>
            <person name="Cadillo-Quiroz H."/>
            <person name="Brauer S.L."/>
            <person name="Goodson N."/>
            <person name="Yavitt J.B."/>
            <person name="Zinder S.H."/>
        </authorList>
    </citation>
    <scope>NUCLEOTIDE SEQUENCE [LARGE SCALE GENOMIC DNA]</scope>
    <source>
        <strain evidence="3">DSM 25820 / JCM 18151 / SWAN1</strain>
    </source>
</reference>
<keyword evidence="1" id="KW-0472">Membrane</keyword>
<feature type="transmembrane region" description="Helical" evidence="1">
    <location>
        <begin position="102"/>
        <end position="118"/>
    </location>
</feature>
<dbReference type="OrthoDB" id="80662at2157"/>
<dbReference type="AlphaFoldDB" id="F6D1Y1"/>
<sequence length="360" mass="39838">MLIAQNHLQFIIEVAILIHIGILLLFNAIVIPLSMVLFLSLVLTVILAALFGLDTTILFLPFLSHHEFTHPFGPMAVFAWVTLAASASLLNEVEIKSSSIKTLAYVLFFVIAVAGGLMHRSFLLLWFIGWAVGAVMMSKSFKRTSRITPKRIITVIITVLGSFGILELLSRVLSTPVLSPLLRISRLEDYAMPSLSMVIKNTTLWGHVQGSCFWGANCLGGSDGYISLPMNLINSLTLPFPLFAGVLVTKKDIIDYMLPGIFGVAFDFGYGSLILLLTWCMIVICTGFYILRQYRSKRRNGSRRYLGREALLIGALTAFIAQSIVGLFLFNRTINGAAMVTYMVLSALVMAHIISIRRRV</sequence>
<dbReference type="EMBL" id="CP002772">
    <property type="protein sequence ID" value="AEG17270.1"/>
    <property type="molecule type" value="Genomic_DNA"/>
</dbReference>
<accession>F6D1Y1</accession>
<feature type="transmembrane region" description="Helical" evidence="1">
    <location>
        <begin position="268"/>
        <end position="291"/>
    </location>
</feature>
<feature type="transmembrane region" description="Helical" evidence="1">
    <location>
        <begin position="36"/>
        <end position="60"/>
    </location>
</feature>
<evidence type="ECO:0000256" key="1">
    <source>
        <dbReference type="SAM" id="Phobius"/>
    </source>
</evidence>
<name>F6D1Y1_METPW</name>
<gene>
    <name evidence="2" type="ordered locus">MSWAN_0224</name>
</gene>
<feature type="transmembrane region" description="Helical" evidence="1">
    <location>
        <begin position="311"/>
        <end position="330"/>
    </location>
</feature>